<evidence type="ECO:0000313" key="8">
    <source>
        <dbReference type="Proteomes" id="UP000056905"/>
    </source>
</evidence>
<evidence type="ECO:0000256" key="1">
    <source>
        <dbReference type="ARBA" id="ARBA00004141"/>
    </source>
</evidence>
<comment type="catalytic activity">
    <reaction evidence="6">
        <text>[GlcNAc-(1-&gt;4)-Mur2Ac(oyl-L-Ala-gamma-D-Glu-L-Lys-D-Ala-D-Ala)](n)-di-trans,octa-cis-undecaprenyl diphosphate + beta-D-GlcNAc-(1-&gt;4)-Mur2Ac(oyl-L-Ala-gamma-D-Glu-L-Lys-D-Ala-D-Ala)-di-trans,octa-cis-undecaprenyl diphosphate = [GlcNAc-(1-&gt;4)-Mur2Ac(oyl-L-Ala-gamma-D-Glu-L-Lys-D-Ala-D-Ala)](n+1)-di-trans,octa-cis-undecaprenyl diphosphate + di-trans,octa-cis-undecaprenyl diphosphate + H(+)</text>
        <dbReference type="Rhea" id="RHEA:23708"/>
        <dbReference type="Rhea" id="RHEA-COMP:9602"/>
        <dbReference type="Rhea" id="RHEA-COMP:9603"/>
        <dbReference type="ChEBI" id="CHEBI:15378"/>
        <dbReference type="ChEBI" id="CHEBI:58405"/>
        <dbReference type="ChEBI" id="CHEBI:60033"/>
        <dbReference type="ChEBI" id="CHEBI:78435"/>
        <dbReference type="EC" id="2.4.99.28"/>
    </reaction>
</comment>
<keyword evidence="6" id="KW-0328">Glycosyltransferase</keyword>
<dbReference type="GO" id="GO:0051301">
    <property type="term" value="P:cell division"/>
    <property type="evidence" value="ECO:0007669"/>
    <property type="project" value="InterPro"/>
</dbReference>
<dbReference type="InterPro" id="IPR001182">
    <property type="entry name" value="FtsW/RodA"/>
</dbReference>
<dbReference type="KEGG" id="chq:AQ619_11080"/>
<dbReference type="Pfam" id="PF01098">
    <property type="entry name" value="FTSW_RODA_SPOVE"/>
    <property type="match status" value="1"/>
</dbReference>
<keyword evidence="6" id="KW-1003">Cell membrane</keyword>
<dbReference type="GO" id="GO:0071555">
    <property type="term" value="P:cell wall organization"/>
    <property type="evidence" value="ECO:0007669"/>
    <property type="project" value="UniProtKB-KW"/>
</dbReference>
<sequence>MTLSGGLSRPGERDRPIIKFMEIDWTFCLALCLIAGAGALMLFSIAGASWEPWAAKHLVRFGLYFVMMVILAMIDLRLWFMIAYPVYVVGLILLVAVELVGDTSLGATRWLSIGGFRFQPSEIMKIGLVLALARYYHGLSADSARLSWRLLIPAFMIGAPVLLVAHQPDLGTAILIAATGLSIVVLAGLSWRVIVAGVVALLAAIPPFIIFVLHDYQRNRILTFMNPEADPSGNGYHIMQSKIALGSGGLMGKGFGLGSQSQLNFLPEKQTDFIFATLAEEFGFLGCFSVLFLYGAVIFMALRIASISHSHFGRLAAAGTTATFALYVLINGAMVMGLAPVVGVPMPMLSYGGTVMLTVMIGFGLVQAVRVHRYTEVTSGKGSLM</sequence>
<evidence type="ECO:0000256" key="5">
    <source>
        <dbReference type="ARBA" id="ARBA00023136"/>
    </source>
</evidence>
<evidence type="ECO:0000256" key="3">
    <source>
        <dbReference type="ARBA" id="ARBA00022960"/>
    </source>
</evidence>
<dbReference type="OrthoDB" id="9768187at2"/>
<comment type="similarity">
    <text evidence="6">Belongs to the SEDS family. MrdB/RodA subfamily.</text>
</comment>
<comment type="subcellular location">
    <subcellularLocation>
        <location evidence="6">Cell inner membrane</location>
        <topology evidence="6">Multi-pass membrane protein</topology>
    </subcellularLocation>
    <subcellularLocation>
        <location evidence="1">Membrane</location>
        <topology evidence="1">Multi-pass membrane protein</topology>
    </subcellularLocation>
</comment>
<dbReference type="EMBL" id="CP013002">
    <property type="protein sequence ID" value="ALL13834.1"/>
    <property type="molecule type" value="Genomic_DNA"/>
</dbReference>
<feature type="transmembrane region" description="Helical" evidence="6">
    <location>
        <begin position="146"/>
        <end position="164"/>
    </location>
</feature>
<dbReference type="EC" id="2.4.99.28" evidence="6"/>
<accession>A0A0N7JHM8</accession>
<dbReference type="PANTHER" id="PTHR30474">
    <property type="entry name" value="CELL CYCLE PROTEIN"/>
    <property type="match status" value="1"/>
</dbReference>
<feature type="transmembrane region" description="Helical" evidence="6">
    <location>
        <begin position="348"/>
        <end position="366"/>
    </location>
</feature>
<dbReference type="NCBIfam" id="TIGR02210">
    <property type="entry name" value="rodA_shape"/>
    <property type="match status" value="1"/>
</dbReference>
<dbReference type="AlphaFoldDB" id="A0A0N7JHM8"/>
<keyword evidence="8" id="KW-1185">Reference proteome</keyword>
<feature type="transmembrane region" description="Helical" evidence="6">
    <location>
        <begin position="58"/>
        <end position="76"/>
    </location>
</feature>
<dbReference type="GO" id="GO:0015648">
    <property type="term" value="F:lipid-linked peptidoglycan transporter activity"/>
    <property type="evidence" value="ECO:0007669"/>
    <property type="project" value="TreeGrafter"/>
</dbReference>
<keyword evidence="4 6" id="KW-1133">Transmembrane helix</keyword>
<feature type="transmembrane region" description="Helical" evidence="6">
    <location>
        <begin position="194"/>
        <end position="214"/>
    </location>
</feature>
<comment type="pathway">
    <text evidence="6">Cell wall biogenesis; peptidoglycan biosynthesis.</text>
</comment>
<proteinExistence type="inferred from homology"/>
<dbReference type="HAMAP" id="MF_02079">
    <property type="entry name" value="PGT_RodA"/>
    <property type="match status" value="1"/>
</dbReference>
<feature type="transmembrane region" description="Helical" evidence="6">
    <location>
        <begin position="315"/>
        <end position="342"/>
    </location>
</feature>
<name>A0A0N7JHM8_9CAUL</name>
<keyword evidence="5 6" id="KW-0472">Membrane</keyword>
<feature type="transmembrane region" description="Helical" evidence="6">
    <location>
        <begin position="82"/>
        <end position="101"/>
    </location>
</feature>
<keyword evidence="6" id="KW-0573">Peptidoglycan synthesis</keyword>
<dbReference type="GO" id="GO:0008360">
    <property type="term" value="P:regulation of cell shape"/>
    <property type="evidence" value="ECO:0007669"/>
    <property type="project" value="UniProtKB-KW"/>
</dbReference>
<feature type="transmembrane region" description="Helical" evidence="6">
    <location>
        <begin position="23"/>
        <end position="46"/>
    </location>
</feature>
<dbReference type="STRING" id="69395.AQ619_11080"/>
<dbReference type="InterPro" id="IPR011923">
    <property type="entry name" value="RodA/MrdB"/>
</dbReference>
<keyword evidence="6" id="KW-0997">Cell inner membrane</keyword>
<keyword evidence="6" id="KW-0961">Cell wall biogenesis/degradation</keyword>
<comment type="function">
    <text evidence="6">Peptidoglycan polymerase that is essential for cell wall elongation.</text>
</comment>
<dbReference type="GO" id="GO:0005886">
    <property type="term" value="C:plasma membrane"/>
    <property type="evidence" value="ECO:0007669"/>
    <property type="project" value="UniProtKB-SubCell"/>
</dbReference>
<reference evidence="7 8" key="1">
    <citation type="submission" date="2015-10" db="EMBL/GenBank/DDBJ databases">
        <title>Conservation of the essential genome among Caulobacter and Brevundimonas species.</title>
        <authorList>
            <person name="Scott D."/>
            <person name="Ely B."/>
        </authorList>
    </citation>
    <scope>NUCLEOTIDE SEQUENCE [LARGE SCALE GENOMIC DNA]</scope>
    <source>
        <strain evidence="7 8">CB4</strain>
    </source>
</reference>
<protein>
    <recommendedName>
        <fullName evidence="6">Peptidoglycan glycosyltransferase MrdB</fullName>
        <shortName evidence="6">PGT</shortName>
        <ecNumber evidence="6">2.4.99.28</ecNumber>
    </recommendedName>
    <alternativeName>
        <fullName evidence="6">Cell elongation protein RodA</fullName>
    </alternativeName>
    <alternativeName>
        <fullName evidence="6">Cell wall polymerase</fullName>
    </alternativeName>
    <alternativeName>
        <fullName evidence="6">Peptidoglycan polymerase</fullName>
        <shortName evidence="6">PG polymerase</shortName>
    </alternativeName>
</protein>
<keyword evidence="3 6" id="KW-0133">Cell shape</keyword>
<evidence type="ECO:0000313" key="7">
    <source>
        <dbReference type="EMBL" id="ALL13834.1"/>
    </source>
</evidence>
<dbReference type="GO" id="GO:0009252">
    <property type="term" value="P:peptidoglycan biosynthetic process"/>
    <property type="evidence" value="ECO:0007669"/>
    <property type="project" value="UniProtKB-UniRule"/>
</dbReference>
<dbReference type="GO" id="GO:0008955">
    <property type="term" value="F:peptidoglycan glycosyltransferase activity"/>
    <property type="evidence" value="ECO:0007669"/>
    <property type="project" value="UniProtKB-UniRule"/>
</dbReference>
<feature type="transmembrane region" description="Helical" evidence="6">
    <location>
        <begin position="170"/>
        <end position="189"/>
    </location>
</feature>
<keyword evidence="6" id="KW-0808">Transferase</keyword>
<evidence type="ECO:0000256" key="2">
    <source>
        <dbReference type="ARBA" id="ARBA00022692"/>
    </source>
</evidence>
<feature type="transmembrane region" description="Helical" evidence="6">
    <location>
        <begin position="282"/>
        <end position="303"/>
    </location>
</feature>
<dbReference type="GO" id="GO:0032153">
    <property type="term" value="C:cell division site"/>
    <property type="evidence" value="ECO:0007669"/>
    <property type="project" value="TreeGrafter"/>
</dbReference>
<gene>
    <name evidence="6" type="primary">mrdB</name>
    <name evidence="6" type="synonym">rodA</name>
    <name evidence="7" type="ORF">AQ619_11080</name>
</gene>
<dbReference type="PANTHER" id="PTHR30474:SF1">
    <property type="entry name" value="PEPTIDOGLYCAN GLYCOSYLTRANSFERASE MRDB"/>
    <property type="match status" value="1"/>
</dbReference>
<keyword evidence="2 6" id="KW-0812">Transmembrane</keyword>
<evidence type="ECO:0000256" key="6">
    <source>
        <dbReference type="HAMAP-Rule" id="MF_02079"/>
    </source>
</evidence>
<organism evidence="7 8">
    <name type="scientific">Caulobacter henricii</name>
    <dbReference type="NCBI Taxonomy" id="69395"/>
    <lineage>
        <taxon>Bacteria</taxon>
        <taxon>Pseudomonadati</taxon>
        <taxon>Pseudomonadota</taxon>
        <taxon>Alphaproteobacteria</taxon>
        <taxon>Caulobacterales</taxon>
        <taxon>Caulobacteraceae</taxon>
        <taxon>Caulobacter</taxon>
    </lineage>
</organism>
<dbReference type="RefSeq" id="WP_062147292.1">
    <property type="nucleotide sequence ID" value="NZ_CP013002.1"/>
</dbReference>
<dbReference type="UniPathway" id="UPA00219"/>
<evidence type="ECO:0000256" key="4">
    <source>
        <dbReference type="ARBA" id="ARBA00022989"/>
    </source>
</evidence>
<dbReference type="Proteomes" id="UP000056905">
    <property type="component" value="Chromosome"/>
</dbReference>